<evidence type="ECO:0000313" key="2">
    <source>
        <dbReference type="Proteomes" id="UP001152795"/>
    </source>
</evidence>
<gene>
    <name evidence="1" type="ORF">PACLA_8A041985</name>
</gene>
<evidence type="ECO:0000313" key="1">
    <source>
        <dbReference type="EMBL" id="CAB4020909.1"/>
    </source>
</evidence>
<dbReference type="AlphaFoldDB" id="A0A6S7IV99"/>
<dbReference type="OrthoDB" id="5984203at2759"/>
<protein>
    <submittedName>
        <fullName evidence="1">Uncharacterized protein</fullName>
    </submittedName>
</protein>
<dbReference type="Gene3D" id="3.40.50.150">
    <property type="entry name" value="Vaccinia Virus protein VP39"/>
    <property type="match status" value="1"/>
</dbReference>
<reference evidence="1" key="1">
    <citation type="submission" date="2020-04" db="EMBL/GenBank/DDBJ databases">
        <authorList>
            <person name="Alioto T."/>
            <person name="Alioto T."/>
            <person name="Gomez Garrido J."/>
        </authorList>
    </citation>
    <scope>NUCLEOTIDE SEQUENCE</scope>
    <source>
        <strain evidence="1">A484AB</strain>
    </source>
</reference>
<dbReference type="InterPro" id="IPR029063">
    <property type="entry name" value="SAM-dependent_MTases_sf"/>
</dbReference>
<name>A0A6S7IV99_PARCT</name>
<organism evidence="1 2">
    <name type="scientific">Paramuricea clavata</name>
    <name type="common">Red gorgonian</name>
    <name type="synonym">Violescent sea-whip</name>
    <dbReference type="NCBI Taxonomy" id="317549"/>
    <lineage>
        <taxon>Eukaryota</taxon>
        <taxon>Metazoa</taxon>
        <taxon>Cnidaria</taxon>
        <taxon>Anthozoa</taxon>
        <taxon>Octocorallia</taxon>
        <taxon>Malacalcyonacea</taxon>
        <taxon>Plexauridae</taxon>
        <taxon>Paramuricea</taxon>
    </lineage>
</organism>
<accession>A0A6S7IV99</accession>
<proteinExistence type="predicted"/>
<dbReference type="Proteomes" id="UP001152795">
    <property type="component" value="Unassembled WGS sequence"/>
</dbReference>
<sequence length="434" mass="49518">MPIFKLREILRYHNVIDCGTKDELAIRVSMVISGTDDLAFKREIFAIKNILTATRTLMQRQKRMYLLDPKIISKQRKFSTPSSPTISTSRPRDSASVFSKKKKAFISILVGTSLETLDDIFKPLDHEILLYSVNFSEDRAKQNRKFFGQNQEAIRSVGANVLAMWSKDEIGNTGWKSGWYRAKVLTYDSATDTVEVEFDVEEGAHYQYVVKDELKARRLKLAKDTQKKVDDYENIFQIGAVIEVCWSADDVVETENWSENELQKFVMLVKSLNVRHGVEDYRIVLFPTTEREDLMLEHLQFAANALKNIDMLWNIMFFHDASESNQENVLKTTVLPFIVSGSKSTLVSSTNFIEAEADPLAKEKDTKSIYTRQKPIALYKKLLEIFCADKTLHTVDACSGAGSCGLACADEGLKCLIMDECDIKIRLIKQRLQL</sequence>
<dbReference type="EMBL" id="CACRXK020011181">
    <property type="protein sequence ID" value="CAB4020909.1"/>
    <property type="molecule type" value="Genomic_DNA"/>
</dbReference>
<keyword evidence="2" id="KW-1185">Reference proteome</keyword>
<comment type="caution">
    <text evidence="1">The sequence shown here is derived from an EMBL/GenBank/DDBJ whole genome shotgun (WGS) entry which is preliminary data.</text>
</comment>